<dbReference type="SUPFAM" id="SSF53800">
    <property type="entry name" value="Chelatase"/>
    <property type="match status" value="1"/>
</dbReference>
<accession>A0ABD4RIU8</accession>
<dbReference type="KEGG" id="cchv:BTM20_04505"/>
<feature type="binding site" evidence="2">
    <location>
        <position position="147"/>
    </location>
    <ligand>
        <name>Co(2+)</name>
        <dbReference type="ChEBI" id="CHEBI:48828"/>
    </ligand>
</feature>
<dbReference type="Proteomes" id="UP000775179">
    <property type="component" value="Unassembled WGS sequence"/>
</dbReference>
<feature type="binding site" evidence="2">
    <location>
        <position position="178"/>
    </location>
    <ligand>
        <name>Co(2+)</name>
        <dbReference type="ChEBI" id="CHEBI:48828"/>
    </ligand>
</feature>
<evidence type="ECO:0000313" key="3">
    <source>
        <dbReference type="EMBL" id="MBX7291170.1"/>
    </source>
</evidence>
<dbReference type="PIRSF" id="PIRSF033579">
    <property type="entry name" value="Anaer_Co_chel"/>
    <property type="match status" value="1"/>
</dbReference>
<dbReference type="InterPro" id="IPR010388">
    <property type="entry name" value="Anaerobic_Co-chelatase"/>
</dbReference>
<dbReference type="RefSeq" id="WP_021875107.1">
    <property type="nucleotide sequence ID" value="NZ_CP018624.1"/>
</dbReference>
<reference evidence="3 4" key="1">
    <citation type="submission" date="2021-08" db="EMBL/GenBank/DDBJ databases">
        <title>Genome sequence analysis of Clostridium chauvoei strains of European origin and evaluation of typing options for outbreak investigations.</title>
        <authorList>
            <person name="Abdel-Glil M."/>
            <person name="Thomas P."/>
            <person name="Seyboldt C."/>
        </authorList>
    </citation>
    <scope>NUCLEOTIDE SEQUENCE [LARGE SCALE GENOMIC DNA]</scope>
    <source>
        <strain evidence="3 4">S0260-09</strain>
    </source>
</reference>
<organism evidence="3 4">
    <name type="scientific">Clostridium chauvoei</name>
    <dbReference type="NCBI Taxonomy" id="46867"/>
    <lineage>
        <taxon>Bacteria</taxon>
        <taxon>Bacillati</taxon>
        <taxon>Bacillota</taxon>
        <taxon>Clostridia</taxon>
        <taxon>Eubacteriales</taxon>
        <taxon>Clostridiaceae</taxon>
        <taxon>Clostridium</taxon>
    </lineage>
</organism>
<feature type="binding site" evidence="2">
    <location>
        <position position="210"/>
    </location>
    <ligand>
        <name>Co(2+)</name>
        <dbReference type="ChEBI" id="CHEBI:48828"/>
    </ligand>
</feature>
<sequence>MSKAIIIASFGTSDLEALKNLEKIENEVKERTNNKYPIVRVFNSKIIINLLKSNYGISVLTLDEALFKLSNEGIEDVIIQPVYVMECIECEHIKKIMYSYEYAFKSIKLGKTLLGYYGRELEEACDSLIEAMEEDLSKDKNIVLVGHGSKTITTEAYYILESKFKNKGYKNIFIGTLEGERTKDFIIKALKEKNIQEVFMLPLLIVAGNHVKRDIAADERSWKSKFIDEGIAVEISLKPLVDYEKIRDIYIKQIENFL</sequence>
<keyword evidence="2" id="KW-0479">Metal-binding</keyword>
<dbReference type="AlphaFoldDB" id="A0ABD4RIU8"/>
<proteinExistence type="predicted"/>
<name>A0ABD4RIU8_9CLOT</name>
<dbReference type="Pfam" id="PF06180">
    <property type="entry name" value="CbiK"/>
    <property type="match status" value="1"/>
</dbReference>
<comment type="caution">
    <text evidence="3">The sequence shown here is derived from an EMBL/GenBank/DDBJ whole genome shotgun (WGS) entry which is preliminary data.</text>
</comment>
<dbReference type="Gene3D" id="3.40.50.1400">
    <property type="match status" value="2"/>
</dbReference>
<protein>
    <submittedName>
        <fullName evidence="3">Sirohydrochlorin cobaltochelatase</fullName>
    </submittedName>
</protein>
<evidence type="ECO:0000256" key="1">
    <source>
        <dbReference type="PIRSR" id="PIRSR033579-1"/>
    </source>
</evidence>
<evidence type="ECO:0000256" key="2">
    <source>
        <dbReference type="PIRSR" id="PIRSR033579-3"/>
    </source>
</evidence>
<evidence type="ECO:0000313" key="4">
    <source>
        <dbReference type="Proteomes" id="UP000775179"/>
    </source>
</evidence>
<feature type="active site" description="Proton acceptor" evidence="1">
    <location>
        <position position="147"/>
    </location>
</feature>
<keyword evidence="2" id="KW-0170">Cobalt</keyword>
<dbReference type="GeneID" id="66301116"/>
<dbReference type="EMBL" id="JAIFTX010000018">
    <property type="protein sequence ID" value="MBX7291170.1"/>
    <property type="molecule type" value="Genomic_DNA"/>
</dbReference>
<gene>
    <name evidence="3" type="ORF">K4H94_09055</name>
</gene>